<dbReference type="Proteomes" id="UP000004664">
    <property type="component" value="Unassembled WGS sequence"/>
</dbReference>
<dbReference type="Pfam" id="PF21980">
    <property type="entry name" value="MksE"/>
    <property type="match status" value="1"/>
</dbReference>
<name>G3ISK7_METTV</name>
<dbReference type="eggNOG" id="ENOG502Z88X">
    <property type="taxonomic scope" value="Bacteria"/>
</dbReference>
<dbReference type="STRING" id="697282.Mettu_1191"/>
<protein>
    <submittedName>
        <fullName evidence="1">Uncharacterized protein</fullName>
    </submittedName>
</protein>
<gene>
    <name evidence="1" type="ORF">Mettu_1191</name>
</gene>
<proteinExistence type="predicted"/>
<evidence type="ECO:0000313" key="1">
    <source>
        <dbReference type="EMBL" id="EGW22377.1"/>
    </source>
</evidence>
<dbReference type="OrthoDB" id="8565179at2"/>
<dbReference type="EMBL" id="JH109152">
    <property type="protein sequence ID" value="EGW22377.1"/>
    <property type="molecule type" value="Genomic_DNA"/>
</dbReference>
<organism evidence="1 2">
    <name type="scientific">Methylobacter tundripaludum (strain ATCC BAA-1195 / DSM 17260 / SV96)</name>
    <dbReference type="NCBI Taxonomy" id="697282"/>
    <lineage>
        <taxon>Bacteria</taxon>
        <taxon>Pseudomonadati</taxon>
        <taxon>Pseudomonadota</taxon>
        <taxon>Gammaproteobacteria</taxon>
        <taxon>Methylococcales</taxon>
        <taxon>Methylococcaceae</taxon>
        <taxon>Methylobacter</taxon>
    </lineage>
</organism>
<dbReference type="HOGENOM" id="CLU_109349_0_0_6"/>
<sequence length="207" mass="23930">MFDQLLKRLLQGEFICEVSDEAGFRYLQDPENAAQVDEFLTRLDYRLSSTQNRLAFFAAYRTIDSSARSDIRKVFYQFRIELQPVVEWLDMMMSCLNQDTALSPGDTLSFSGLLQVIEHNQALADRLQTFAKFKDFTSGDDSVKGRLEKLLLTLCKWGYLTLANKDTLIYQVNGKLDYFYQALQFIQEHEQIPVEQGETDTIQGSLF</sequence>
<reference evidence="1 2" key="1">
    <citation type="submission" date="2011-06" db="EMBL/GenBank/DDBJ databases">
        <title>Genomic sequence of Methylobacter tundripaludum SV96.</title>
        <authorList>
            <consortium name="US DOE Joint Genome Institute"/>
            <person name="Lucas S."/>
            <person name="Han J."/>
            <person name="Lapidus A."/>
            <person name="Cheng J.-F."/>
            <person name="Goodwin L."/>
            <person name="Pitluck S."/>
            <person name="Held B."/>
            <person name="Detter J.C."/>
            <person name="Han C."/>
            <person name="Tapia R."/>
            <person name="Land M."/>
            <person name="Hauser L."/>
            <person name="Kyrpides N."/>
            <person name="Ivanova N."/>
            <person name="Ovchinnikova G."/>
            <person name="Pagani I."/>
            <person name="Klotz M.G."/>
            <person name="Dispirito A.A."/>
            <person name="Murrell J.C."/>
            <person name="Dunfield P."/>
            <person name="Kalyuzhnaya M.G."/>
            <person name="Svenning M."/>
            <person name="Trotsenko Y.A."/>
            <person name="Stein L.Y."/>
            <person name="Woyke T."/>
        </authorList>
    </citation>
    <scope>NUCLEOTIDE SEQUENCE [LARGE SCALE GENOMIC DNA]</scope>
    <source>
        <strain evidence="2">ATCC BAA-1195 / DSM 17260 / SV96</strain>
    </source>
</reference>
<keyword evidence="2" id="KW-1185">Reference proteome</keyword>
<accession>G3ISK7</accession>
<dbReference type="InterPro" id="IPR053841">
    <property type="entry name" value="MksE"/>
</dbReference>
<evidence type="ECO:0000313" key="2">
    <source>
        <dbReference type="Proteomes" id="UP000004664"/>
    </source>
</evidence>
<dbReference type="AlphaFoldDB" id="G3ISK7"/>
<dbReference type="RefSeq" id="WP_006890348.1">
    <property type="nucleotide sequence ID" value="NZ_JH109152.1"/>
</dbReference>